<name>A0A397BQH9_APHAT</name>
<sequence>MATLPPPDEARFKRIAKQATADLVRNALSLPNLKLLSRVQHKATSRHAVIYGGHDSTDPSLPMVGAHTFLRSSLTDLADLFQLNTPAKLDAYGATLGSRITAKQTLFSLTSTEHPAATSSPSSAPHCEISWFAYNPPLPGMSKRDYCVLESHTDIEVLDQSNHVRRGWVRCLHSIDDVAWYPPVPNMVRASIARVNDDSLRGRQMTISITQAKVDGLLEAVATPDVLRDDLDSDSERHTNDTTSGVDWDDEMNLVDDAKLLQLLCNRDALGQLCQQYKLDR</sequence>
<comment type="caution">
    <text evidence="1">The sequence shown here is derived from an EMBL/GenBank/DDBJ whole genome shotgun (WGS) entry which is preliminary data.</text>
</comment>
<accession>A0A397BQH9</accession>
<dbReference type="EMBL" id="QUSZ01001941">
    <property type="protein sequence ID" value="RHY24114.1"/>
    <property type="molecule type" value="Genomic_DNA"/>
</dbReference>
<dbReference type="InterPro" id="IPR023393">
    <property type="entry name" value="START-like_dom_sf"/>
</dbReference>
<dbReference type="VEuPathDB" id="FungiDB:H257_12729"/>
<evidence type="ECO:0000313" key="2">
    <source>
        <dbReference type="Proteomes" id="UP000265427"/>
    </source>
</evidence>
<protein>
    <recommendedName>
        <fullName evidence="3">START domain-containing protein</fullName>
    </recommendedName>
</protein>
<reference evidence="1 2" key="1">
    <citation type="submission" date="2018-08" db="EMBL/GenBank/DDBJ databases">
        <title>Aphanomyces genome sequencing and annotation.</title>
        <authorList>
            <person name="Minardi D."/>
            <person name="Oidtmann B."/>
            <person name="Van Der Giezen M."/>
            <person name="Studholme D.J."/>
        </authorList>
    </citation>
    <scope>NUCLEOTIDE SEQUENCE [LARGE SCALE GENOMIC DNA]</scope>
    <source>
        <strain evidence="1 2">Kv</strain>
    </source>
</reference>
<gene>
    <name evidence="1" type="ORF">DYB36_009966</name>
</gene>
<evidence type="ECO:0008006" key="3">
    <source>
        <dbReference type="Google" id="ProtNLM"/>
    </source>
</evidence>
<organism evidence="1 2">
    <name type="scientific">Aphanomyces astaci</name>
    <name type="common">Crayfish plague agent</name>
    <dbReference type="NCBI Taxonomy" id="112090"/>
    <lineage>
        <taxon>Eukaryota</taxon>
        <taxon>Sar</taxon>
        <taxon>Stramenopiles</taxon>
        <taxon>Oomycota</taxon>
        <taxon>Saprolegniomycetes</taxon>
        <taxon>Saprolegniales</taxon>
        <taxon>Verrucalvaceae</taxon>
        <taxon>Aphanomyces</taxon>
    </lineage>
</organism>
<evidence type="ECO:0000313" key="1">
    <source>
        <dbReference type="EMBL" id="RHY24114.1"/>
    </source>
</evidence>
<dbReference type="AlphaFoldDB" id="A0A397BQH9"/>
<proteinExistence type="predicted"/>
<dbReference type="Proteomes" id="UP000265427">
    <property type="component" value="Unassembled WGS sequence"/>
</dbReference>
<dbReference type="Gene3D" id="3.30.530.20">
    <property type="match status" value="1"/>
</dbReference>